<reference evidence="1" key="1">
    <citation type="submission" date="2019-12" db="EMBL/GenBank/DDBJ databases">
        <title>An insight into the sialome of adult female Ixodes ricinus ticks feeding for 6 days.</title>
        <authorList>
            <person name="Perner J."/>
            <person name="Ribeiro J.M.C."/>
        </authorList>
    </citation>
    <scope>NUCLEOTIDE SEQUENCE</scope>
    <source>
        <strain evidence="1">Semi-engorged</strain>
        <tissue evidence="1">Salivary glands</tissue>
    </source>
</reference>
<evidence type="ECO:0000313" key="1">
    <source>
        <dbReference type="EMBL" id="MXU85666.1"/>
    </source>
</evidence>
<sequence>MPPKSPVACLSLASVQALAMVRFMSSSPSSYICFIMVIKLELGSLLSTSGFGTLGSLAFFSASVTWDQSWGLDLRRKTTTISVFTLW</sequence>
<protein>
    <submittedName>
        <fullName evidence="1">Putative secreted protein</fullName>
    </submittedName>
</protein>
<accession>A0A6B0UBS0</accession>
<name>A0A6B0UBS0_IXORI</name>
<organism evidence="1">
    <name type="scientific">Ixodes ricinus</name>
    <name type="common">Common tick</name>
    <name type="synonym">Acarus ricinus</name>
    <dbReference type="NCBI Taxonomy" id="34613"/>
    <lineage>
        <taxon>Eukaryota</taxon>
        <taxon>Metazoa</taxon>
        <taxon>Ecdysozoa</taxon>
        <taxon>Arthropoda</taxon>
        <taxon>Chelicerata</taxon>
        <taxon>Arachnida</taxon>
        <taxon>Acari</taxon>
        <taxon>Parasitiformes</taxon>
        <taxon>Ixodida</taxon>
        <taxon>Ixodoidea</taxon>
        <taxon>Ixodidae</taxon>
        <taxon>Ixodinae</taxon>
        <taxon>Ixodes</taxon>
    </lineage>
</organism>
<proteinExistence type="predicted"/>
<dbReference type="EMBL" id="GIFC01003583">
    <property type="protein sequence ID" value="MXU85666.1"/>
    <property type="molecule type" value="Transcribed_RNA"/>
</dbReference>
<dbReference type="AlphaFoldDB" id="A0A6B0UBS0"/>